<reference evidence="1" key="1">
    <citation type="submission" date="2019-08" db="EMBL/GenBank/DDBJ databases">
        <authorList>
            <person name="Kucharzyk K."/>
            <person name="Murdoch R.W."/>
            <person name="Higgins S."/>
            <person name="Loffler F."/>
        </authorList>
    </citation>
    <scope>NUCLEOTIDE SEQUENCE</scope>
</reference>
<sequence length="79" mass="8979">MRTKKKKSVLAFFIEVAISPNFSSKICWAKLQSILLISKYLEKKLLKNLKSFLTKIIVVLFLQNLVGIECNSTSVLGNF</sequence>
<accession>A0A644SQH6</accession>
<name>A0A644SQH6_9ZZZZ</name>
<proteinExistence type="predicted"/>
<comment type="caution">
    <text evidence="1">The sequence shown here is derived from an EMBL/GenBank/DDBJ whole genome shotgun (WGS) entry which is preliminary data.</text>
</comment>
<dbReference type="AlphaFoldDB" id="A0A644SQH6"/>
<organism evidence="1">
    <name type="scientific">bioreactor metagenome</name>
    <dbReference type="NCBI Taxonomy" id="1076179"/>
    <lineage>
        <taxon>unclassified sequences</taxon>
        <taxon>metagenomes</taxon>
        <taxon>ecological metagenomes</taxon>
    </lineage>
</organism>
<gene>
    <name evidence="1" type="ORF">SDC9_02421</name>
</gene>
<protein>
    <submittedName>
        <fullName evidence="1">Uncharacterized protein</fullName>
    </submittedName>
</protein>
<evidence type="ECO:0000313" key="1">
    <source>
        <dbReference type="EMBL" id="MPL56930.1"/>
    </source>
</evidence>
<dbReference type="EMBL" id="VSSQ01000003">
    <property type="protein sequence ID" value="MPL56930.1"/>
    <property type="molecule type" value="Genomic_DNA"/>
</dbReference>